<comment type="caution">
    <text evidence="1">The sequence shown here is derived from an EMBL/GenBank/DDBJ whole genome shotgun (WGS) entry which is preliminary data.</text>
</comment>
<accession>A0AAV4XPP5</accession>
<dbReference type="AlphaFoldDB" id="A0AAV4XPP5"/>
<sequence>MSRQTTRRQLIIPLPLVQGNEERKMIFLPSSKRGGKRNIEQELALQPSLPLLLVREIEERKMIFQEWWENKYRTGGVGVVNCVVVE</sequence>
<reference evidence="1 2" key="1">
    <citation type="submission" date="2021-06" db="EMBL/GenBank/DDBJ databases">
        <title>Caerostris extrusa draft genome.</title>
        <authorList>
            <person name="Kono N."/>
            <person name="Arakawa K."/>
        </authorList>
    </citation>
    <scope>NUCLEOTIDE SEQUENCE [LARGE SCALE GENOMIC DNA]</scope>
</reference>
<evidence type="ECO:0000313" key="2">
    <source>
        <dbReference type="Proteomes" id="UP001054945"/>
    </source>
</evidence>
<name>A0AAV4XPP5_CAEEX</name>
<evidence type="ECO:0000313" key="1">
    <source>
        <dbReference type="EMBL" id="GIY95703.1"/>
    </source>
</evidence>
<proteinExistence type="predicted"/>
<organism evidence="1 2">
    <name type="scientific">Caerostris extrusa</name>
    <name type="common">Bark spider</name>
    <name type="synonym">Caerostris bankana</name>
    <dbReference type="NCBI Taxonomy" id="172846"/>
    <lineage>
        <taxon>Eukaryota</taxon>
        <taxon>Metazoa</taxon>
        <taxon>Ecdysozoa</taxon>
        <taxon>Arthropoda</taxon>
        <taxon>Chelicerata</taxon>
        <taxon>Arachnida</taxon>
        <taxon>Araneae</taxon>
        <taxon>Araneomorphae</taxon>
        <taxon>Entelegynae</taxon>
        <taxon>Araneoidea</taxon>
        <taxon>Araneidae</taxon>
        <taxon>Caerostris</taxon>
    </lineage>
</organism>
<keyword evidence="2" id="KW-1185">Reference proteome</keyword>
<protein>
    <submittedName>
        <fullName evidence="1">Uncharacterized protein</fullName>
    </submittedName>
</protein>
<dbReference type="EMBL" id="BPLR01017952">
    <property type="protein sequence ID" value="GIY95703.1"/>
    <property type="molecule type" value="Genomic_DNA"/>
</dbReference>
<dbReference type="Proteomes" id="UP001054945">
    <property type="component" value="Unassembled WGS sequence"/>
</dbReference>
<gene>
    <name evidence="1" type="ORF">CEXT_490851</name>
</gene>